<evidence type="ECO:0000313" key="3">
    <source>
        <dbReference type="Proteomes" id="UP000192247"/>
    </source>
</evidence>
<organism evidence="2 3">
    <name type="scientific">Tropilaelaps mercedesae</name>
    <dbReference type="NCBI Taxonomy" id="418985"/>
    <lineage>
        <taxon>Eukaryota</taxon>
        <taxon>Metazoa</taxon>
        <taxon>Ecdysozoa</taxon>
        <taxon>Arthropoda</taxon>
        <taxon>Chelicerata</taxon>
        <taxon>Arachnida</taxon>
        <taxon>Acari</taxon>
        <taxon>Parasitiformes</taxon>
        <taxon>Mesostigmata</taxon>
        <taxon>Gamasina</taxon>
        <taxon>Dermanyssoidea</taxon>
        <taxon>Laelapidae</taxon>
        <taxon>Tropilaelaps</taxon>
    </lineage>
</organism>
<keyword evidence="1" id="KW-0472">Membrane</keyword>
<sequence>MGFGIIRLPAEHHPQRVCSSAFLGVNLCLRYCGALCDLAYVFAPPSLVYIFGMRGLGQLTPISVFVHVSIIAIGVANFIVQFLQ</sequence>
<keyword evidence="1" id="KW-1133">Transmembrane helix</keyword>
<protein>
    <submittedName>
        <fullName evidence="2">Putative sodium-coupled neutral amino acid transporter 9-like</fullName>
    </submittedName>
</protein>
<dbReference type="OrthoDB" id="294730at2759"/>
<dbReference type="EMBL" id="MNPL01020477">
    <property type="protein sequence ID" value="OQR69566.1"/>
    <property type="molecule type" value="Genomic_DNA"/>
</dbReference>
<name>A0A1V9X823_9ACAR</name>
<dbReference type="STRING" id="418985.A0A1V9X823"/>
<proteinExistence type="predicted"/>
<gene>
    <name evidence="2" type="ORF">BIW11_12184</name>
</gene>
<feature type="transmembrane region" description="Helical" evidence="1">
    <location>
        <begin position="62"/>
        <end position="83"/>
    </location>
</feature>
<accession>A0A1V9X823</accession>
<comment type="caution">
    <text evidence="2">The sequence shown here is derived from an EMBL/GenBank/DDBJ whole genome shotgun (WGS) entry which is preliminary data.</text>
</comment>
<evidence type="ECO:0000256" key="1">
    <source>
        <dbReference type="SAM" id="Phobius"/>
    </source>
</evidence>
<dbReference type="InParanoid" id="A0A1V9X823"/>
<reference evidence="2 3" key="1">
    <citation type="journal article" date="2017" name="Gigascience">
        <title>Draft genome of the honey bee ectoparasitic mite, Tropilaelaps mercedesae, is shaped by the parasitic life history.</title>
        <authorList>
            <person name="Dong X."/>
            <person name="Armstrong S.D."/>
            <person name="Xia D."/>
            <person name="Makepeace B.L."/>
            <person name="Darby A.C."/>
            <person name="Kadowaki T."/>
        </authorList>
    </citation>
    <scope>NUCLEOTIDE SEQUENCE [LARGE SCALE GENOMIC DNA]</scope>
    <source>
        <strain evidence="2">Wuxi-XJTLU</strain>
    </source>
</reference>
<dbReference type="AlphaFoldDB" id="A0A1V9X823"/>
<keyword evidence="3" id="KW-1185">Reference proteome</keyword>
<dbReference type="Proteomes" id="UP000192247">
    <property type="component" value="Unassembled WGS sequence"/>
</dbReference>
<evidence type="ECO:0000313" key="2">
    <source>
        <dbReference type="EMBL" id="OQR69566.1"/>
    </source>
</evidence>
<feature type="transmembrane region" description="Helical" evidence="1">
    <location>
        <begin position="21"/>
        <end position="42"/>
    </location>
</feature>
<keyword evidence="1" id="KW-0812">Transmembrane</keyword>